<comment type="caution">
    <text evidence="1">The sequence shown here is derived from an EMBL/GenBank/DDBJ whole genome shotgun (WGS) entry which is preliminary data.</text>
</comment>
<reference evidence="1 2" key="1">
    <citation type="submission" date="2024-04" db="EMBL/GenBank/DDBJ databases">
        <title>Tritrichomonas musculus Genome.</title>
        <authorList>
            <person name="Alves-Ferreira E."/>
            <person name="Grigg M."/>
            <person name="Lorenzi H."/>
            <person name="Galac M."/>
        </authorList>
    </citation>
    <scope>NUCLEOTIDE SEQUENCE [LARGE SCALE GENOMIC DNA]</scope>
    <source>
        <strain evidence="1 2">EAF2021</strain>
    </source>
</reference>
<organism evidence="1 2">
    <name type="scientific">Tritrichomonas musculus</name>
    <dbReference type="NCBI Taxonomy" id="1915356"/>
    <lineage>
        <taxon>Eukaryota</taxon>
        <taxon>Metamonada</taxon>
        <taxon>Parabasalia</taxon>
        <taxon>Tritrichomonadida</taxon>
        <taxon>Tritrichomonadidae</taxon>
        <taxon>Tritrichomonas</taxon>
    </lineage>
</organism>
<proteinExistence type="predicted"/>
<dbReference type="EMBL" id="JAPFFF010000057">
    <property type="protein sequence ID" value="KAK8837863.1"/>
    <property type="molecule type" value="Genomic_DNA"/>
</dbReference>
<sequence length="1683" mass="189647">MSDYNSFIFSISKYPLIKLEEIITEDKIRLRLNEAGSNLGRTIQICTNLLTLTNDILDKLPLTANSPQEQIGYDFAKINLLNPFLLENISKHDQSFPDNHCSPHFSSLVKILKDIEPYIYQLASNTASSTAQRLDSLNGNLTSVIELYNTIISTAKKCENQLQSTITDISADELQISYRIAASLTAFDELLIQLKFLSSNSAIQNSDDLKNLNYWIEKGTKLWEKLFGVPRTDEHEVSVVINEIAAELGILSSIISKIQTIISDSIDFVNSSISLTNLIQILNEIESKITSKRLNEIIENLPTFFLSGQPLDSLVITAKDLLDEIQMTEDPSFMASYSTLTTFIHKNDNDLESTAICLASIVRLVARYFNDAHLGEEVLSSLTKSLATIAKSVFIESRKTILQINKVIDLNLEFFNDFALNEANYFLTAAKNVDNFDIESDQFVSNQQIFFESLCALPTPLKKLVSACSSVDAKNQLQEFLEIVQDVGDQFSRWLNQFYLTLFSIIHLRAEMIVDSLSFPIKLYCSSGQEEQVKGIQDIFLRIQKIIKSTPQVITGDIKDVLALMDLIVELSKFGDDLISLVKANAQSPLFPLYKQSADALSEIIIDIPSYIQALQHTIEFETQEVFICSMLAFINCSQRLANSKKFEDDDASNYQLLSPSFTYVLFANSFVEKNSSQNGETLKPLMKYLHTKMSDVLSFVVHFSLDEQTTEKVDFSEELQNFIKAMNDLLSSISILKQPSLQYNIPDDVHEIRKFDSIASSLHSKKLKEFAQYIVSVMKKKKAPDVRSVLSKWFDATQISTVSLTKSFVKFKESISNLLKDLTQNDRSGFIDSFASFSVSLASNEDSYDKSVSDNVVLLHQNLVFQVIELLESKTNDEYQLKNIYRCITEISSMLPISLLKEKERDGYLSNILKKIIMSLHNLRQKEPNQTQLEDELEIIEYVEELSVFFQVYVPEDDFGVDELIDKTFEWDDGIEKEVLDEFISKFSEKLIQLVPTQFSMLSQIEDNDSVCDFIYDKAEAFRDNVNIILQFAKNHEGSDERINSSLKVMLLSASDAAVLINHSLSLGHLESTALSPTFVSCFSELQISLRQFADSSLMILKKPSENMQPELRKVNRKMVKQFDTFINIVEDPQQLLHQQRQQTILGSREFEQMKNEMFSVLAIYLIQIARLNALSVTSLVPEMYSQMRADVANKINECLEGFYTKASTVLSKAVGPSSTEFVEISMQLEAETKVLLSASEKLTFDLTSFTSLPLLVPSEKICVLTEKMTSLGPQLADQVIIKPDPEAASRVPEDYVLPSPPKSAPQVEEAYEALLNVRKTVGEKVTIFKETNENEVASSNELLSTLIDLRGVSNEFVEKALIMAVATVNPLYQVEQQTGLHAFANALNGVQNALKNRLMRTKSFKSEMSDALSLFNSTIEKSMEFAETASKVEDQPAQEEDVNEVTRELNTAAAVVELMSARLKEFENQVNLDVIQNEENEDIFNEKAAKEIGDLQAAIDSLPAYLIAASNSIFESTTQIIKRAKQITSELLKKFGKIENEKGMIKSAQELSEAAELLLVCAEILVQGEDKSAEYKALTAAKIINAAVVSLRVQVLQKGGDQEGVITKFASNVKKYSDCVIYKSEAIIQKKLQIEYDKKPKRGTIQIQTINQNEVVKNLRNNLAKEEQNLKAFRSPQKKKK</sequence>
<evidence type="ECO:0000313" key="1">
    <source>
        <dbReference type="EMBL" id="KAK8837863.1"/>
    </source>
</evidence>
<keyword evidence="2" id="KW-1185">Reference proteome</keyword>
<accession>A0ABR2GVA7</accession>
<dbReference type="Proteomes" id="UP001470230">
    <property type="component" value="Unassembled WGS sequence"/>
</dbReference>
<evidence type="ECO:0008006" key="3">
    <source>
        <dbReference type="Google" id="ProtNLM"/>
    </source>
</evidence>
<name>A0ABR2GVA7_9EUKA</name>
<evidence type="ECO:0000313" key="2">
    <source>
        <dbReference type="Proteomes" id="UP001470230"/>
    </source>
</evidence>
<gene>
    <name evidence="1" type="ORF">M9Y10_035802</name>
</gene>
<protein>
    <recommendedName>
        <fullName evidence="3">I/LWEQ domain-containing protein</fullName>
    </recommendedName>
</protein>